<dbReference type="GO" id="GO:0008761">
    <property type="term" value="F:UDP-N-acetylglucosamine 2-epimerase activity"/>
    <property type="evidence" value="ECO:0007669"/>
    <property type="project" value="UniProtKB-EC"/>
</dbReference>
<protein>
    <recommendedName>
        <fullName evidence="3">UDP-N-acetylglucosamine 2-epimerase (non-hydrolyzing)</fullName>
        <ecNumber evidence="3">5.1.3.14</ecNumber>
    </recommendedName>
</protein>
<dbReference type="EMBL" id="CADCUZ010000106">
    <property type="protein sequence ID" value="CAA9425048.1"/>
    <property type="molecule type" value="Genomic_DNA"/>
</dbReference>
<evidence type="ECO:0000259" key="5">
    <source>
        <dbReference type="Pfam" id="PF02350"/>
    </source>
</evidence>
<dbReference type="NCBIfam" id="TIGR00236">
    <property type="entry name" value="wecB"/>
    <property type="match status" value="1"/>
</dbReference>
<sequence>MIRILLVVGTRPEVIKMSPLALALRDHSSEFETVLCSTGQHREMLDQTLAVFGLEPEVNLDLMMPGQTLSDLTARAVGALDKVMTRVRPDLVVVQGDTTSAMVGALVTYYHRVPVAHVEAGLRTDDLYQPFPEEGNRRLISTLAALHFAPTSTAAYRLQQDGVPEGRTFITGNTVIDALLLMLDGGRQETYPVLPRGRRRVLLTMHRRESRGVALEGICRTILRLVERNPDIEVVFPVHASPFVREPVNRLLSGHARVILTEPLGYQEFVLLMDSCQLILTDSGGIQEEAPALGKPVLVLRDTTERPEAIRAGTARLVGTDPTHVLSVTETLLHNEKAYQAMARASNPYGDGRAVERIVAALRFHFGLLAERPAPFAPHLTPHRSDEGAA</sequence>
<dbReference type="Gene3D" id="3.40.50.2000">
    <property type="entry name" value="Glycogen Phosphorylase B"/>
    <property type="match status" value="2"/>
</dbReference>
<dbReference type="AlphaFoldDB" id="A0A6J4Q0U4"/>
<dbReference type="InterPro" id="IPR003331">
    <property type="entry name" value="UDP_GlcNAc_Epimerase_2_dom"/>
</dbReference>
<comment type="similarity">
    <text evidence="2 4">Belongs to the UDP-N-acetylglucosamine 2-epimerase family.</text>
</comment>
<evidence type="ECO:0000256" key="3">
    <source>
        <dbReference type="ARBA" id="ARBA00038858"/>
    </source>
</evidence>
<evidence type="ECO:0000256" key="1">
    <source>
        <dbReference type="ARBA" id="ARBA00023235"/>
    </source>
</evidence>
<dbReference type="InterPro" id="IPR029767">
    <property type="entry name" value="WecB-like"/>
</dbReference>
<evidence type="ECO:0000256" key="4">
    <source>
        <dbReference type="RuleBase" id="RU003513"/>
    </source>
</evidence>
<reference evidence="6" key="1">
    <citation type="submission" date="2020-02" db="EMBL/GenBank/DDBJ databases">
        <authorList>
            <person name="Meier V. D."/>
        </authorList>
    </citation>
    <scope>NUCLEOTIDE SEQUENCE</scope>
    <source>
        <strain evidence="6">AVDCRST_MAG55</strain>
    </source>
</reference>
<dbReference type="PANTHER" id="PTHR43174">
    <property type="entry name" value="UDP-N-ACETYLGLUCOSAMINE 2-EPIMERASE"/>
    <property type="match status" value="1"/>
</dbReference>
<accession>A0A6J4Q0U4</accession>
<organism evidence="6">
    <name type="scientific">uncultured Rubrobacteraceae bacterium</name>
    <dbReference type="NCBI Taxonomy" id="349277"/>
    <lineage>
        <taxon>Bacteria</taxon>
        <taxon>Bacillati</taxon>
        <taxon>Actinomycetota</taxon>
        <taxon>Rubrobacteria</taxon>
        <taxon>Rubrobacterales</taxon>
        <taxon>Rubrobacteraceae</taxon>
        <taxon>environmental samples</taxon>
    </lineage>
</organism>
<keyword evidence="1 4" id="KW-0413">Isomerase</keyword>
<dbReference type="SUPFAM" id="SSF53756">
    <property type="entry name" value="UDP-Glycosyltransferase/glycogen phosphorylase"/>
    <property type="match status" value="1"/>
</dbReference>
<gene>
    <name evidence="6" type="ORF">AVDCRST_MAG55-2253</name>
</gene>
<evidence type="ECO:0000313" key="6">
    <source>
        <dbReference type="EMBL" id="CAA9425048.1"/>
    </source>
</evidence>
<dbReference type="CDD" id="cd03786">
    <property type="entry name" value="GTB_UDP-GlcNAc_2-Epimerase"/>
    <property type="match status" value="1"/>
</dbReference>
<dbReference type="Pfam" id="PF02350">
    <property type="entry name" value="Epimerase_2"/>
    <property type="match status" value="1"/>
</dbReference>
<proteinExistence type="inferred from homology"/>
<feature type="domain" description="UDP-N-acetylglucosamine 2-epimerase" evidence="5">
    <location>
        <begin position="27"/>
        <end position="362"/>
    </location>
</feature>
<dbReference type="EC" id="5.1.3.14" evidence="3"/>
<evidence type="ECO:0000256" key="2">
    <source>
        <dbReference type="ARBA" id="ARBA00038209"/>
    </source>
</evidence>
<name>A0A6J4Q0U4_9ACTN</name>
<dbReference type="PANTHER" id="PTHR43174:SF2">
    <property type="entry name" value="UDP-N-ACETYLGLUCOSAMINE 2-EPIMERASE"/>
    <property type="match status" value="1"/>
</dbReference>